<evidence type="ECO:0000256" key="3">
    <source>
        <dbReference type="ARBA" id="ARBA00008737"/>
    </source>
</evidence>
<comment type="pathway">
    <text evidence="2 9">Amino-acid biosynthesis; L-tryptophan biosynthesis; L-tryptophan from chorismate: step 4/5.</text>
</comment>
<comment type="similarity">
    <text evidence="3 9">Belongs to the TrpC family.</text>
</comment>
<dbReference type="EMBL" id="CP040736">
    <property type="protein sequence ID" value="QCX25392.1"/>
    <property type="molecule type" value="Genomic_DNA"/>
</dbReference>
<dbReference type="STRING" id="1423818.FC88_GL000855"/>
<evidence type="ECO:0000256" key="5">
    <source>
        <dbReference type="ARBA" id="ARBA00022793"/>
    </source>
</evidence>
<evidence type="ECO:0000256" key="9">
    <source>
        <dbReference type="HAMAP-Rule" id="MF_00134"/>
    </source>
</evidence>
<keyword evidence="7 9" id="KW-0057">Aromatic amino acid biosynthesis</keyword>
<dbReference type="KEGG" id="lft:FG051_09955"/>
<dbReference type="UniPathway" id="UPA00035">
    <property type="reaction ID" value="UER00043"/>
</dbReference>
<dbReference type="RefSeq" id="WP_057814595.1">
    <property type="nucleotide sequence ID" value="NZ_CP040736.1"/>
</dbReference>
<dbReference type="InterPro" id="IPR001468">
    <property type="entry name" value="Indole-3-GlycerolPSynthase_CS"/>
</dbReference>
<dbReference type="PANTHER" id="PTHR22854">
    <property type="entry name" value="TRYPTOPHAN BIOSYNTHESIS PROTEIN"/>
    <property type="match status" value="1"/>
</dbReference>
<dbReference type="Pfam" id="PF00218">
    <property type="entry name" value="IGPS"/>
    <property type="match status" value="1"/>
</dbReference>
<organism evidence="11 12">
    <name type="scientific">Companilactobacillus futsaii</name>
    <dbReference type="NCBI Taxonomy" id="938155"/>
    <lineage>
        <taxon>Bacteria</taxon>
        <taxon>Bacillati</taxon>
        <taxon>Bacillota</taxon>
        <taxon>Bacilli</taxon>
        <taxon>Lactobacillales</taxon>
        <taxon>Lactobacillaceae</taxon>
        <taxon>Companilactobacillus</taxon>
    </lineage>
</organism>
<dbReference type="InterPro" id="IPR011060">
    <property type="entry name" value="RibuloseP-bd_barrel"/>
</dbReference>
<feature type="domain" description="Indole-3-glycerol phosphate synthase" evidence="10">
    <location>
        <begin position="3"/>
        <end position="254"/>
    </location>
</feature>
<keyword evidence="5 9" id="KW-0210">Decarboxylase</keyword>
<dbReference type="NCBIfam" id="NF001377">
    <property type="entry name" value="PRK00278.2-4"/>
    <property type="match status" value="1"/>
</dbReference>
<dbReference type="InterPro" id="IPR045186">
    <property type="entry name" value="Indole-3-glycerol_P_synth"/>
</dbReference>
<name>A0A5B7T4U3_9LACO</name>
<accession>A0A5B7T4U3</accession>
<dbReference type="Gene3D" id="3.20.20.70">
    <property type="entry name" value="Aldolase class I"/>
    <property type="match status" value="1"/>
</dbReference>
<dbReference type="InterPro" id="IPR013798">
    <property type="entry name" value="Indole-3-glycerol_P_synth_dom"/>
</dbReference>
<gene>
    <name evidence="9 11" type="primary">trpC</name>
    <name evidence="11" type="ORF">FG051_09955</name>
</gene>
<dbReference type="InterPro" id="IPR013785">
    <property type="entry name" value="Aldolase_TIM"/>
</dbReference>
<evidence type="ECO:0000313" key="11">
    <source>
        <dbReference type="EMBL" id="QCX25392.1"/>
    </source>
</evidence>
<dbReference type="Proteomes" id="UP000310673">
    <property type="component" value="Chromosome"/>
</dbReference>
<evidence type="ECO:0000256" key="2">
    <source>
        <dbReference type="ARBA" id="ARBA00004696"/>
    </source>
</evidence>
<evidence type="ECO:0000256" key="4">
    <source>
        <dbReference type="ARBA" id="ARBA00022605"/>
    </source>
</evidence>
<keyword evidence="4 9" id="KW-0028">Amino-acid biosynthesis</keyword>
<dbReference type="GO" id="GO:0004640">
    <property type="term" value="F:phosphoribosylanthranilate isomerase activity"/>
    <property type="evidence" value="ECO:0007669"/>
    <property type="project" value="TreeGrafter"/>
</dbReference>
<keyword evidence="8 9" id="KW-0456">Lyase</keyword>
<sequence length="259" mass="29020">MILDDLVAATQKRIVAEKRIHSLNNLKQQSQKIPTKNPQLIVDKLLEPGLTFIAEIKKASPSKGVIVQDFPYLKIAQEYQADKIDMISVLTEPDYFQGNLKYLQQITQEVNLPVLRKDFTIDPYMIYQAKIAQASLILLIVAILSDEQLRDYLKLAKELGLAAIVEVHDETELKRALRAKSEIIGINNRNLKDFSVNFNNSLKLKQLVPAGIPVIAESGIKTKADIKLLKNAGINGVLIGETFMKANNKAEIINDFKSV</sequence>
<dbReference type="GO" id="GO:0000162">
    <property type="term" value="P:L-tryptophan biosynthetic process"/>
    <property type="evidence" value="ECO:0007669"/>
    <property type="project" value="UniProtKB-UniRule"/>
</dbReference>
<dbReference type="SUPFAM" id="SSF51366">
    <property type="entry name" value="Ribulose-phoshate binding barrel"/>
    <property type="match status" value="1"/>
</dbReference>
<evidence type="ECO:0000256" key="6">
    <source>
        <dbReference type="ARBA" id="ARBA00022822"/>
    </source>
</evidence>
<dbReference type="CDD" id="cd00331">
    <property type="entry name" value="IGPS"/>
    <property type="match status" value="1"/>
</dbReference>
<dbReference type="FunFam" id="3.20.20.70:FF:000024">
    <property type="entry name" value="Indole-3-glycerol phosphate synthase"/>
    <property type="match status" value="1"/>
</dbReference>
<evidence type="ECO:0000256" key="7">
    <source>
        <dbReference type="ARBA" id="ARBA00023141"/>
    </source>
</evidence>
<comment type="catalytic activity">
    <reaction evidence="1 9">
        <text>1-(2-carboxyphenylamino)-1-deoxy-D-ribulose 5-phosphate + H(+) = (1S,2R)-1-C-(indol-3-yl)glycerol 3-phosphate + CO2 + H2O</text>
        <dbReference type="Rhea" id="RHEA:23476"/>
        <dbReference type="ChEBI" id="CHEBI:15377"/>
        <dbReference type="ChEBI" id="CHEBI:15378"/>
        <dbReference type="ChEBI" id="CHEBI:16526"/>
        <dbReference type="ChEBI" id="CHEBI:58613"/>
        <dbReference type="ChEBI" id="CHEBI:58866"/>
        <dbReference type="EC" id="4.1.1.48"/>
    </reaction>
</comment>
<dbReference type="AlphaFoldDB" id="A0A5B7T4U3"/>
<proteinExistence type="inferred from homology"/>
<keyword evidence="6 9" id="KW-0822">Tryptophan biosynthesis</keyword>
<dbReference type="EC" id="4.1.1.48" evidence="9"/>
<dbReference type="HAMAP" id="MF_00134_B">
    <property type="entry name" value="IGPS_B"/>
    <property type="match status" value="1"/>
</dbReference>
<evidence type="ECO:0000259" key="10">
    <source>
        <dbReference type="Pfam" id="PF00218"/>
    </source>
</evidence>
<dbReference type="PANTHER" id="PTHR22854:SF2">
    <property type="entry name" value="INDOLE-3-GLYCEROL-PHOSPHATE SYNTHASE"/>
    <property type="match status" value="1"/>
</dbReference>
<evidence type="ECO:0000313" key="12">
    <source>
        <dbReference type="Proteomes" id="UP000310673"/>
    </source>
</evidence>
<dbReference type="PROSITE" id="PS00614">
    <property type="entry name" value="IGPS"/>
    <property type="match status" value="1"/>
</dbReference>
<reference evidence="11 12" key="1">
    <citation type="submission" date="2019-05" db="EMBL/GenBank/DDBJ databases">
        <title>Genome Sequence of Lactobacillus futsaii Y97, a Potential Probiotic Strain Isolated from the Futsai of Taiwan.</title>
        <authorList>
            <person name="Du X."/>
        </authorList>
    </citation>
    <scope>NUCLEOTIDE SEQUENCE [LARGE SCALE GENOMIC DNA]</scope>
    <source>
        <strain evidence="11 12">Y97</strain>
    </source>
</reference>
<evidence type="ECO:0000256" key="8">
    <source>
        <dbReference type="ARBA" id="ARBA00023239"/>
    </source>
</evidence>
<evidence type="ECO:0000256" key="1">
    <source>
        <dbReference type="ARBA" id="ARBA00001633"/>
    </source>
</evidence>
<dbReference type="GO" id="GO:0004425">
    <property type="term" value="F:indole-3-glycerol-phosphate synthase activity"/>
    <property type="evidence" value="ECO:0007669"/>
    <property type="project" value="UniProtKB-UniRule"/>
</dbReference>
<protein>
    <recommendedName>
        <fullName evidence="9">Indole-3-glycerol phosphate synthase</fullName>
        <shortName evidence="9">IGPS</shortName>
        <ecNumber evidence="9">4.1.1.48</ecNumber>
    </recommendedName>
</protein>